<dbReference type="EMBL" id="JBBYHT010000008">
    <property type="protein sequence ID" value="MEL1248941.1"/>
    <property type="molecule type" value="Genomic_DNA"/>
</dbReference>
<sequence>MTSRNIDCNELLAKIIDDKLKEEGLINASENQLVIKLAKGQLKDFDWKVAFEEILYKPKDENVSNNEA</sequence>
<name>A0ABU9I939_9FLAO</name>
<evidence type="ECO:0000313" key="2">
    <source>
        <dbReference type="Proteomes" id="UP001393056"/>
    </source>
</evidence>
<protein>
    <submittedName>
        <fullName evidence="1">Uncharacterized protein</fullName>
    </submittedName>
</protein>
<gene>
    <name evidence="1" type="ORF">AAEO58_12885</name>
</gene>
<reference evidence="1 2" key="1">
    <citation type="submission" date="2024-04" db="EMBL/GenBank/DDBJ databases">
        <title>Flavobacterium sp. DGU41 16S ribosomal RNA gene Genome sequencing and assembly.</title>
        <authorList>
            <person name="Park S."/>
        </authorList>
    </citation>
    <scope>NUCLEOTIDE SEQUENCE [LARGE SCALE GENOMIC DNA]</scope>
    <source>
        <strain evidence="1 2">DGU41</strain>
    </source>
</reference>
<dbReference type="Proteomes" id="UP001393056">
    <property type="component" value="Unassembled WGS sequence"/>
</dbReference>
<comment type="caution">
    <text evidence="1">The sequence shown here is derived from an EMBL/GenBank/DDBJ whole genome shotgun (WGS) entry which is preliminary data.</text>
</comment>
<keyword evidence="2" id="KW-1185">Reference proteome</keyword>
<dbReference type="RefSeq" id="WP_341683816.1">
    <property type="nucleotide sequence ID" value="NZ_JBBYHT010000008.1"/>
</dbReference>
<accession>A0ABU9I939</accession>
<organism evidence="1 2">
    <name type="scientific">Flavobacterium helocola</name>
    <dbReference type="NCBI Taxonomy" id="3139139"/>
    <lineage>
        <taxon>Bacteria</taxon>
        <taxon>Pseudomonadati</taxon>
        <taxon>Bacteroidota</taxon>
        <taxon>Flavobacteriia</taxon>
        <taxon>Flavobacteriales</taxon>
        <taxon>Flavobacteriaceae</taxon>
        <taxon>Flavobacterium</taxon>
    </lineage>
</organism>
<proteinExistence type="predicted"/>
<evidence type="ECO:0000313" key="1">
    <source>
        <dbReference type="EMBL" id="MEL1248941.1"/>
    </source>
</evidence>